<dbReference type="InterPro" id="IPR016152">
    <property type="entry name" value="PTrfase/Anion_transptr"/>
</dbReference>
<dbReference type="Pfam" id="PF00359">
    <property type="entry name" value="PTS_EIIA_2"/>
    <property type="match status" value="1"/>
</dbReference>
<keyword evidence="2" id="KW-0808">Transferase</keyword>
<dbReference type="OrthoDB" id="95460at2"/>
<dbReference type="PROSITE" id="PS51094">
    <property type="entry name" value="PTS_EIIA_TYPE_2"/>
    <property type="match status" value="1"/>
</dbReference>
<dbReference type="GO" id="GO:0009401">
    <property type="term" value="P:phosphoenolpyruvate-dependent sugar phosphotransferase system"/>
    <property type="evidence" value="ECO:0007669"/>
    <property type="project" value="InterPro"/>
</dbReference>
<dbReference type="GO" id="GO:0030295">
    <property type="term" value="F:protein kinase activator activity"/>
    <property type="evidence" value="ECO:0007669"/>
    <property type="project" value="TreeGrafter"/>
</dbReference>
<comment type="caution">
    <text evidence="2">The sequence shown here is derived from an EMBL/GenBank/DDBJ whole genome shotgun (WGS) entry which is preliminary data.</text>
</comment>
<name>A0A3N2E1Y2_9GAMM</name>
<dbReference type="GO" id="GO:0008982">
    <property type="term" value="F:protein-N(PI)-phosphohistidine-sugar phosphotransferase activity"/>
    <property type="evidence" value="ECO:0007669"/>
    <property type="project" value="InterPro"/>
</dbReference>
<dbReference type="SUPFAM" id="SSF55804">
    <property type="entry name" value="Phoshotransferase/anion transport protein"/>
    <property type="match status" value="1"/>
</dbReference>
<dbReference type="InterPro" id="IPR002178">
    <property type="entry name" value="PTS_EIIA_type-2_dom"/>
</dbReference>
<dbReference type="NCBIfam" id="TIGR01419">
    <property type="entry name" value="nitro_reg_IIA"/>
    <property type="match status" value="1"/>
</dbReference>
<proteinExistence type="predicted"/>
<dbReference type="EMBL" id="RKHR01000001">
    <property type="protein sequence ID" value="ROS06116.1"/>
    <property type="molecule type" value="Genomic_DNA"/>
</dbReference>
<keyword evidence="3" id="KW-1185">Reference proteome</keyword>
<dbReference type="InterPro" id="IPR006320">
    <property type="entry name" value="PTS_Nitro_regul"/>
</dbReference>
<protein>
    <submittedName>
        <fullName evidence="2">Phosphotransferase IIA-like nitrogen-regulatory protein PtsN</fullName>
    </submittedName>
</protein>
<accession>A0A3N2E1Y2</accession>
<feature type="domain" description="PTS EIIA type-2" evidence="1">
    <location>
        <begin position="5"/>
        <end position="153"/>
    </location>
</feature>
<reference evidence="2 3" key="1">
    <citation type="submission" date="2018-11" db="EMBL/GenBank/DDBJ databases">
        <title>Genomic Encyclopedia of Type Strains, Phase IV (KMG-IV): sequencing the most valuable type-strain genomes for metagenomic binning, comparative biology and taxonomic classification.</title>
        <authorList>
            <person name="Goeker M."/>
        </authorList>
    </citation>
    <scope>NUCLEOTIDE SEQUENCE [LARGE SCALE GENOMIC DNA]</scope>
    <source>
        <strain evidence="2 3">DSM 100316</strain>
    </source>
</reference>
<evidence type="ECO:0000259" key="1">
    <source>
        <dbReference type="PROSITE" id="PS51094"/>
    </source>
</evidence>
<evidence type="ECO:0000313" key="3">
    <source>
        <dbReference type="Proteomes" id="UP000275394"/>
    </source>
</evidence>
<dbReference type="Gene3D" id="3.40.930.10">
    <property type="entry name" value="Mannitol-specific EII, Chain A"/>
    <property type="match status" value="1"/>
</dbReference>
<evidence type="ECO:0000313" key="2">
    <source>
        <dbReference type="EMBL" id="ROS06116.1"/>
    </source>
</evidence>
<gene>
    <name evidence="2" type="ORF">EDC56_0023</name>
</gene>
<dbReference type="RefSeq" id="WP_123710540.1">
    <property type="nucleotide sequence ID" value="NZ_RKHR01000001.1"/>
</dbReference>
<dbReference type="InterPro" id="IPR051541">
    <property type="entry name" value="PTS_SugarTrans_NitroReg"/>
</dbReference>
<dbReference type="CDD" id="cd00211">
    <property type="entry name" value="PTS_IIA_fru"/>
    <property type="match status" value="1"/>
</dbReference>
<organism evidence="2 3">
    <name type="scientific">Sinobacterium caligoides</name>
    <dbReference type="NCBI Taxonomy" id="933926"/>
    <lineage>
        <taxon>Bacteria</taxon>
        <taxon>Pseudomonadati</taxon>
        <taxon>Pseudomonadota</taxon>
        <taxon>Gammaproteobacteria</taxon>
        <taxon>Cellvibrionales</taxon>
        <taxon>Spongiibacteraceae</taxon>
        <taxon>Sinobacterium</taxon>
    </lineage>
</organism>
<sequence>MQLPNILTVERTYCDAPGSSKKRLLETISEFICNDISAFDAEELFQRLKARERLGSTGIGHGIAIPHCRVPNCITITGALFKLKQAIDFDAIDNQPVDLFFVLLVPEEACDQHLQALSLLAEQFNNQDYCQSLRDASSNQELFDAAINIVTSA</sequence>
<dbReference type="PANTHER" id="PTHR47738:SF1">
    <property type="entry name" value="NITROGEN REGULATORY PROTEIN"/>
    <property type="match status" value="1"/>
</dbReference>
<dbReference type="AlphaFoldDB" id="A0A3N2E1Y2"/>
<dbReference type="PANTHER" id="PTHR47738">
    <property type="entry name" value="PTS SYSTEM FRUCTOSE-LIKE EIIA COMPONENT-RELATED"/>
    <property type="match status" value="1"/>
</dbReference>
<dbReference type="Proteomes" id="UP000275394">
    <property type="component" value="Unassembled WGS sequence"/>
</dbReference>